<organism evidence="5 6">
    <name type="scientific">Trinickia symbiotica</name>
    <dbReference type="NCBI Taxonomy" id="863227"/>
    <lineage>
        <taxon>Bacteria</taxon>
        <taxon>Pseudomonadati</taxon>
        <taxon>Pseudomonadota</taxon>
        <taxon>Betaproteobacteria</taxon>
        <taxon>Burkholderiales</taxon>
        <taxon>Burkholderiaceae</taxon>
        <taxon>Trinickia</taxon>
    </lineage>
</organism>
<keyword evidence="3" id="KW-0804">Transcription</keyword>
<evidence type="ECO:0000259" key="4">
    <source>
        <dbReference type="PROSITE" id="PS50043"/>
    </source>
</evidence>
<evidence type="ECO:0000256" key="1">
    <source>
        <dbReference type="ARBA" id="ARBA00023015"/>
    </source>
</evidence>
<dbReference type="SMART" id="SM00421">
    <property type="entry name" value="HTH_LUXR"/>
    <property type="match status" value="1"/>
</dbReference>
<dbReference type="CDD" id="cd06170">
    <property type="entry name" value="LuxR_C_like"/>
    <property type="match status" value="1"/>
</dbReference>
<reference evidence="5 6" key="1">
    <citation type="submission" date="2018-03" db="EMBL/GenBank/DDBJ databases">
        <title>Whole genome analyses suggest that Burkholderia sensu lato contains two further novel genera in the rhizoxinica-symbiotica group Mycetohabitans gen. nov., and Trinickia gen. nov.: implications for the evolution of diazotrophy and nodulation in the Burkholderiaceae.</title>
        <authorList>
            <person name="Estrada De Los Santos P."/>
            <person name="Palmer M."/>
            <person name="Chavez-Ramirez B."/>
            <person name="Steenkamp E.T."/>
            <person name="Hirsch A.M."/>
            <person name="Manyaka P."/>
            <person name="Maluk M."/>
            <person name="Lafos M."/>
            <person name="Crook M."/>
            <person name="Gross E."/>
            <person name="Simon M.F."/>
            <person name="Bueno Dos Reis Junior F."/>
            <person name="Poole P.S."/>
            <person name="Venter S.N."/>
            <person name="James E.K."/>
        </authorList>
    </citation>
    <scope>NUCLEOTIDE SEQUENCE [LARGE SCALE GENOMIC DNA]</scope>
    <source>
        <strain evidence="5 6">JPY-366</strain>
    </source>
</reference>
<dbReference type="Pfam" id="PF00196">
    <property type="entry name" value="GerE"/>
    <property type="match status" value="1"/>
</dbReference>
<dbReference type="GO" id="GO:0006355">
    <property type="term" value="P:regulation of DNA-templated transcription"/>
    <property type="evidence" value="ECO:0007669"/>
    <property type="project" value="InterPro"/>
</dbReference>
<dbReference type="AlphaFoldDB" id="A0A2T3XLM8"/>
<dbReference type="SUPFAM" id="SSF46894">
    <property type="entry name" value="C-terminal effector domain of the bipartite response regulators"/>
    <property type="match status" value="1"/>
</dbReference>
<evidence type="ECO:0000256" key="3">
    <source>
        <dbReference type="ARBA" id="ARBA00023163"/>
    </source>
</evidence>
<gene>
    <name evidence="5" type="ORF">C9I57_28385</name>
</gene>
<evidence type="ECO:0000313" key="6">
    <source>
        <dbReference type="Proteomes" id="UP000240638"/>
    </source>
</evidence>
<name>A0A2T3XLM8_9BURK</name>
<dbReference type="PROSITE" id="PS50043">
    <property type="entry name" value="HTH_LUXR_2"/>
    <property type="match status" value="1"/>
</dbReference>
<evidence type="ECO:0000313" key="5">
    <source>
        <dbReference type="EMBL" id="PTB17426.1"/>
    </source>
</evidence>
<dbReference type="PRINTS" id="PR00038">
    <property type="entry name" value="HTHLUXR"/>
</dbReference>
<dbReference type="RefSeq" id="WP_107153890.1">
    <property type="nucleotide sequence ID" value="NZ_PYUC01000019.1"/>
</dbReference>
<dbReference type="EMBL" id="PYUC01000019">
    <property type="protein sequence ID" value="PTB17426.1"/>
    <property type="molecule type" value="Genomic_DNA"/>
</dbReference>
<dbReference type="InterPro" id="IPR000792">
    <property type="entry name" value="Tscrpt_reg_LuxR_C"/>
</dbReference>
<dbReference type="PANTHER" id="PTHR44688:SF16">
    <property type="entry name" value="DNA-BINDING TRANSCRIPTIONAL ACTIVATOR DEVR_DOSR"/>
    <property type="match status" value="1"/>
</dbReference>
<dbReference type="Gene3D" id="1.10.10.10">
    <property type="entry name" value="Winged helix-like DNA-binding domain superfamily/Winged helix DNA-binding domain"/>
    <property type="match status" value="1"/>
</dbReference>
<dbReference type="InterPro" id="IPR016032">
    <property type="entry name" value="Sig_transdc_resp-reg_C-effctor"/>
</dbReference>
<feature type="domain" description="HTH luxR-type" evidence="4">
    <location>
        <begin position="258"/>
        <end position="323"/>
    </location>
</feature>
<sequence>METFGHLLLEIYRGAREVPPEEFQAYALRHLKNAIPFDMARWGTSTRDARGVDFHRPCVLEDPPETLENYAEIREQDSAARYVIDRPGRTGNFALTAQYGASRNTAGIFAYARRFRHEHGLITAFRNPDTGLLKTISLYGAFSDKPFTEHQRRTMQAVAPHLMEAWTVNYTVHLEQIRAAAGEARWSMAIADAAGHLVFAESDFESMLCAEWPASRHVVLPAPMYNTIFGSKLNRYAGRTFIAIGTPSRSLCFLKARRRFPVDNLTAREREIAQHIAQGLTHKDIARRLGIAPATVRNHVQSVLERACVHNNAELVAQLKRAGY</sequence>
<keyword evidence="1" id="KW-0805">Transcription regulation</keyword>
<keyword evidence="2" id="KW-0238">DNA-binding</keyword>
<evidence type="ECO:0000256" key="2">
    <source>
        <dbReference type="ARBA" id="ARBA00023125"/>
    </source>
</evidence>
<proteinExistence type="predicted"/>
<protein>
    <recommendedName>
        <fullName evidence="4">HTH luxR-type domain-containing protein</fullName>
    </recommendedName>
</protein>
<dbReference type="GO" id="GO:0003677">
    <property type="term" value="F:DNA binding"/>
    <property type="evidence" value="ECO:0007669"/>
    <property type="project" value="UniProtKB-KW"/>
</dbReference>
<dbReference type="Proteomes" id="UP000240638">
    <property type="component" value="Unassembled WGS sequence"/>
</dbReference>
<comment type="caution">
    <text evidence="5">The sequence shown here is derived from an EMBL/GenBank/DDBJ whole genome shotgun (WGS) entry which is preliminary data.</text>
</comment>
<dbReference type="PANTHER" id="PTHR44688">
    <property type="entry name" value="DNA-BINDING TRANSCRIPTIONAL ACTIVATOR DEVR_DOSR"/>
    <property type="match status" value="1"/>
</dbReference>
<accession>A0A2T3XLM8</accession>
<dbReference type="InterPro" id="IPR036388">
    <property type="entry name" value="WH-like_DNA-bd_sf"/>
</dbReference>